<dbReference type="NCBIfam" id="TIGR02595">
    <property type="entry name" value="PEP_CTERM"/>
    <property type="match status" value="1"/>
</dbReference>
<evidence type="ECO:0000313" key="1">
    <source>
        <dbReference type="EMBL" id="BDI29806.1"/>
    </source>
</evidence>
<dbReference type="NCBIfam" id="TIGR04215">
    <property type="entry name" value="choice_anch_A"/>
    <property type="match status" value="1"/>
</dbReference>
<dbReference type="InterPro" id="IPR013424">
    <property type="entry name" value="Ice-binding_C"/>
</dbReference>
<proteinExistence type="predicted"/>
<sequence length="323" mass="32713">MRTPSLLVSSLLLAAAVSSASAANLGVAGDYNLFALGSASLYNSQTQGRIAAYTDLKLVNYGAGTALADDAAYPSTLVAGEHITGVNGSILHGGVSAGGNVTFTRIAMPAGQVNAGGRIVLNSCYTPGGVYHAPEIPFNFDKVRQSCLGTSARLGALGANGVLHNAGGVLTLTGTKPGLNVFRLSSAVLARTNVLDISAPPGATVVVNVDGRIDRLAALDMKLHGVDSAHVLLNFPKASALAIGRIDVEGSVLAPNADVSFSNGDIDGTLIGDNLRGNGFGRLNTFQGSLPAPTPEPGTLLTLLLGGAAVFGMIGRRRLARSA</sequence>
<dbReference type="InterPro" id="IPR026588">
    <property type="entry name" value="Choice_anch_A"/>
</dbReference>
<dbReference type="OrthoDB" id="287610at2"/>
<dbReference type="KEGG" id="ccot:CCAX7_18570"/>
<dbReference type="EMBL" id="AP025739">
    <property type="protein sequence ID" value="BDI29806.1"/>
    <property type="molecule type" value="Genomic_DNA"/>
</dbReference>
<reference evidence="1 2" key="1">
    <citation type="journal article" date="2019" name="Int. J. Syst. Evol. Microbiol.">
        <title>Capsulimonas corticalis gen. nov., sp. nov., an aerobic capsulated bacterium, of a novel bacterial order, Capsulimonadales ord. nov., of the class Armatimonadia of the phylum Armatimonadetes.</title>
        <authorList>
            <person name="Li J."/>
            <person name="Kudo C."/>
            <person name="Tonouchi A."/>
        </authorList>
    </citation>
    <scope>NUCLEOTIDE SEQUENCE [LARGE SCALE GENOMIC DNA]</scope>
    <source>
        <strain evidence="1 2">AX-7</strain>
    </source>
</reference>
<dbReference type="RefSeq" id="WP_125206340.1">
    <property type="nucleotide sequence ID" value="NZ_AP025739.1"/>
</dbReference>
<protein>
    <submittedName>
        <fullName evidence="1">Uncharacterized protein</fullName>
    </submittedName>
</protein>
<dbReference type="Pfam" id="PF20597">
    <property type="entry name" value="pAdhesive_15"/>
    <property type="match status" value="1"/>
</dbReference>
<evidence type="ECO:0000313" key="2">
    <source>
        <dbReference type="Proteomes" id="UP000287394"/>
    </source>
</evidence>
<keyword evidence="2" id="KW-1185">Reference proteome</keyword>
<name>A0A402D5I9_9BACT</name>
<accession>A0A402D5I9</accession>
<dbReference type="AlphaFoldDB" id="A0A402D5I9"/>
<gene>
    <name evidence="1" type="ORF">CCAX7_18570</name>
</gene>
<organism evidence="1 2">
    <name type="scientific">Capsulimonas corticalis</name>
    <dbReference type="NCBI Taxonomy" id="2219043"/>
    <lineage>
        <taxon>Bacteria</taxon>
        <taxon>Bacillati</taxon>
        <taxon>Armatimonadota</taxon>
        <taxon>Armatimonadia</taxon>
        <taxon>Capsulimonadales</taxon>
        <taxon>Capsulimonadaceae</taxon>
        <taxon>Capsulimonas</taxon>
    </lineage>
</organism>
<dbReference type="Proteomes" id="UP000287394">
    <property type="component" value="Chromosome"/>
</dbReference>